<dbReference type="GO" id="GO:0008610">
    <property type="term" value="P:lipid biosynthetic process"/>
    <property type="evidence" value="ECO:0007669"/>
    <property type="project" value="InterPro"/>
</dbReference>
<accession>A0A134CDJ7</accession>
<dbReference type="STRING" id="1588748.HMPREF3182_01545"/>
<evidence type="ECO:0000259" key="7">
    <source>
        <dbReference type="Pfam" id="PF25371"/>
    </source>
</evidence>
<protein>
    <submittedName>
        <fullName evidence="8">Putative cyclopropane-fatty-acyl-phospholipid synthase</fullName>
    </submittedName>
</protein>
<comment type="caution">
    <text evidence="8">The sequence shown here is derived from an EMBL/GenBank/DDBJ whole genome shotgun (WGS) entry which is preliminary data.</text>
</comment>
<evidence type="ECO:0000313" key="9">
    <source>
        <dbReference type="Proteomes" id="UP000070160"/>
    </source>
</evidence>
<dbReference type="RefSeq" id="WP_062486608.1">
    <property type="nucleotide sequence ID" value="NZ_KQ960955.1"/>
</dbReference>
<sequence length="388" mass="44744">MSILDSFFIHYLHRFDKYCFTVTLHGKTYTIGAGEPAFHIIVHKDIPKRELLASTSLALGEAYMRKDLEIEGDLFTALKCMLSQHTQFSLDKSALGRILYTAESKSKQKEQVSSHYDLGNDFYSLWLDPSMSYSCAYFKQDTDTLEQAQKQKVHYILEKLHLQPNMTLLDIGCGWGYLLLEAAQKYGIKGVGCTLSKEQWKKGQERIKAMGMENQVEIELIDYRDLEKEGRKFDRIVSVGMLEHVGRSNYPLYMETADHLLSPGGLFLLHYISGHDESVGNPWMRKYIFPGGALPSLREIISLAYDNDFQVIDVESLRRHYYKTLMCWYNNFQGVRDKVIAAKGESFARMWDLYLCGCAVSFFIGNIDLHQILMTKGTNNELPMTRWY</sequence>
<evidence type="ECO:0000256" key="3">
    <source>
        <dbReference type="ARBA" id="ARBA00022679"/>
    </source>
</evidence>
<keyword evidence="9" id="KW-1185">Reference proteome</keyword>
<evidence type="ECO:0000256" key="6">
    <source>
        <dbReference type="PIRSR" id="PIRSR003085-1"/>
    </source>
</evidence>
<dbReference type="PIRSF" id="PIRSF003085">
    <property type="entry name" value="CMAS"/>
    <property type="match status" value="1"/>
</dbReference>
<dbReference type="SUPFAM" id="SSF53335">
    <property type="entry name" value="S-adenosyl-L-methionine-dependent methyltransferases"/>
    <property type="match status" value="1"/>
</dbReference>
<dbReference type="Proteomes" id="UP000070160">
    <property type="component" value="Unassembled WGS sequence"/>
</dbReference>
<evidence type="ECO:0000256" key="1">
    <source>
        <dbReference type="ARBA" id="ARBA00010815"/>
    </source>
</evidence>
<evidence type="ECO:0000313" key="8">
    <source>
        <dbReference type="EMBL" id="KXB90230.1"/>
    </source>
</evidence>
<dbReference type="AlphaFoldDB" id="A0A134CDJ7"/>
<dbReference type="PATRIC" id="fig|1588748.3.peg.1496"/>
<dbReference type="Gene3D" id="3.40.50.150">
    <property type="entry name" value="Vaccinia Virus protein VP39"/>
    <property type="match status" value="1"/>
</dbReference>
<dbReference type="Pfam" id="PF25371">
    <property type="entry name" value="DUF7884"/>
    <property type="match status" value="1"/>
</dbReference>
<keyword evidence="5" id="KW-0443">Lipid metabolism</keyword>
<dbReference type="EMBL" id="LSDT01000050">
    <property type="protein sequence ID" value="KXB90230.1"/>
    <property type="molecule type" value="Genomic_DNA"/>
</dbReference>
<name>A0A134CDJ7_9FIRM</name>
<dbReference type="GO" id="GO:0008168">
    <property type="term" value="F:methyltransferase activity"/>
    <property type="evidence" value="ECO:0007669"/>
    <property type="project" value="UniProtKB-KW"/>
</dbReference>
<evidence type="ECO:0000256" key="5">
    <source>
        <dbReference type="ARBA" id="ARBA00023098"/>
    </source>
</evidence>
<feature type="domain" description="DUF7884" evidence="7">
    <location>
        <begin position="14"/>
        <end position="89"/>
    </location>
</feature>
<comment type="similarity">
    <text evidence="1">Belongs to the CFA/CMAS family.</text>
</comment>
<gene>
    <name evidence="8" type="ORF">HMPREF3182_01545</name>
</gene>
<evidence type="ECO:0000256" key="2">
    <source>
        <dbReference type="ARBA" id="ARBA00022603"/>
    </source>
</evidence>
<dbReference type="PANTHER" id="PTHR43667:SF1">
    <property type="entry name" value="CYCLOPROPANE-FATTY-ACYL-PHOSPHOLIPID SYNTHASE"/>
    <property type="match status" value="1"/>
</dbReference>
<proteinExistence type="inferred from homology"/>
<dbReference type="CDD" id="cd02440">
    <property type="entry name" value="AdoMet_MTases"/>
    <property type="match status" value="1"/>
</dbReference>
<feature type="active site" evidence="6">
    <location>
        <position position="358"/>
    </location>
</feature>
<dbReference type="GO" id="GO:0032259">
    <property type="term" value="P:methylation"/>
    <property type="evidence" value="ECO:0007669"/>
    <property type="project" value="UniProtKB-KW"/>
</dbReference>
<dbReference type="InterPro" id="IPR057206">
    <property type="entry name" value="DUF7884"/>
</dbReference>
<keyword evidence="4" id="KW-0949">S-adenosyl-L-methionine</keyword>
<dbReference type="InterPro" id="IPR050723">
    <property type="entry name" value="CFA/CMAS"/>
</dbReference>
<dbReference type="PANTHER" id="PTHR43667">
    <property type="entry name" value="CYCLOPROPANE-FATTY-ACYL-PHOSPHOLIPID SYNTHASE"/>
    <property type="match status" value="1"/>
</dbReference>
<dbReference type="Pfam" id="PF02353">
    <property type="entry name" value="CMAS"/>
    <property type="match status" value="1"/>
</dbReference>
<keyword evidence="2" id="KW-0489">Methyltransferase</keyword>
<organism evidence="8 9">
    <name type="scientific">Megasphaera hutchinsoni</name>
    <dbReference type="NCBI Taxonomy" id="1588748"/>
    <lineage>
        <taxon>Bacteria</taxon>
        <taxon>Bacillati</taxon>
        <taxon>Bacillota</taxon>
        <taxon>Negativicutes</taxon>
        <taxon>Veillonellales</taxon>
        <taxon>Veillonellaceae</taxon>
        <taxon>Megasphaera</taxon>
    </lineage>
</organism>
<reference evidence="9" key="1">
    <citation type="submission" date="2016-01" db="EMBL/GenBank/DDBJ databases">
        <authorList>
            <person name="Mitreva M."/>
            <person name="Pepin K.H."/>
            <person name="Mihindukulasuriya K.A."/>
            <person name="Fulton R."/>
            <person name="Fronick C."/>
            <person name="O'Laughlin M."/>
            <person name="Miner T."/>
            <person name="Herter B."/>
            <person name="Rosa B.A."/>
            <person name="Cordes M."/>
            <person name="Tomlinson C."/>
            <person name="Wollam A."/>
            <person name="Palsikar V.B."/>
            <person name="Mardis E.R."/>
            <person name="Wilson R.K."/>
        </authorList>
    </citation>
    <scope>NUCLEOTIDE SEQUENCE [LARGE SCALE GENOMIC DNA]</scope>
    <source>
        <strain evidence="9">KA00182</strain>
    </source>
</reference>
<evidence type="ECO:0000256" key="4">
    <source>
        <dbReference type="ARBA" id="ARBA00022691"/>
    </source>
</evidence>
<dbReference type="InterPro" id="IPR003333">
    <property type="entry name" value="CMAS"/>
</dbReference>
<keyword evidence="3" id="KW-0808">Transferase</keyword>
<dbReference type="InterPro" id="IPR029063">
    <property type="entry name" value="SAM-dependent_MTases_sf"/>
</dbReference>